<sequence length="183" mass="20081">MAVATLLFLSLTMQASAEAPSHAPGEHSPYAGRQRQELGALTDAQLDDLRVGRGMSFALPAELNGYPGPSHVLELAEGLELTPAQRRRTEALFAEMQAEAVRLGERLIDSERALEALFADGRAEPQSVMRATTEAARLRGELRATHLTYHLEMKQVLTAAQVARYSHLRGYGRDHDSRSGFTK</sequence>
<dbReference type="OrthoDB" id="7353511at2"/>
<reference evidence="2 3" key="1">
    <citation type="submission" date="2018-01" db="EMBL/GenBank/DDBJ databases">
        <title>Halomonas endophytica sp. nov., isolated from storage liquid in the stems of Populus euphratica.</title>
        <authorList>
            <person name="Chen C."/>
        </authorList>
    </citation>
    <scope>NUCLEOTIDE SEQUENCE [LARGE SCALE GENOMIC DNA]</scope>
    <source>
        <strain evidence="2 3">DSM 26881</strain>
    </source>
</reference>
<feature type="signal peptide" evidence="1">
    <location>
        <begin position="1"/>
        <end position="17"/>
    </location>
</feature>
<proteinExistence type="predicted"/>
<name>A0A2N7TL46_9GAMM</name>
<feature type="chain" id="PRO_5014717830" description="Periplasmic heavy metal sensor" evidence="1">
    <location>
        <begin position="18"/>
        <end position="183"/>
    </location>
</feature>
<evidence type="ECO:0000256" key="1">
    <source>
        <dbReference type="SAM" id="SignalP"/>
    </source>
</evidence>
<evidence type="ECO:0000313" key="3">
    <source>
        <dbReference type="Proteomes" id="UP000235346"/>
    </source>
</evidence>
<dbReference type="EMBL" id="PNRE01000059">
    <property type="protein sequence ID" value="PMR68889.1"/>
    <property type="molecule type" value="Genomic_DNA"/>
</dbReference>
<dbReference type="Gene3D" id="1.20.120.1490">
    <property type="match status" value="1"/>
</dbReference>
<evidence type="ECO:0000313" key="2">
    <source>
        <dbReference type="EMBL" id="PMR68889.1"/>
    </source>
</evidence>
<comment type="caution">
    <text evidence="2">The sequence shown here is derived from an EMBL/GenBank/DDBJ whole genome shotgun (WGS) entry which is preliminary data.</text>
</comment>
<gene>
    <name evidence="2" type="ORF">C1H66_13225</name>
</gene>
<dbReference type="Proteomes" id="UP000235346">
    <property type="component" value="Unassembled WGS sequence"/>
</dbReference>
<organism evidence="2 3">
    <name type="scientific">Halomonas heilongjiangensis</name>
    <dbReference type="NCBI Taxonomy" id="1387883"/>
    <lineage>
        <taxon>Bacteria</taxon>
        <taxon>Pseudomonadati</taxon>
        <taxon>Pseudomonadota</taxon>
        <taxon>Gammaproteobacteria</taxon>
        <taxon>Oceanospirillales</taxon>
        <taxon>Halomonadaceae</taxon>
        <taxon>Halomonas</taxon>
    </lineage>
</organism>
<keyword evidence="3" id="KW-1185">Reference proteome</keyword>
<keyword evidence="1" id="KW-0732">Signal</keyword>
<protein>
    <recommendedName>
        <fullName evidence="4">Periplasmic heavy metal sensor</fullName>
    </recommendedName>
</protein>
<accession>A0A2N7TL46</accession>
<dbReference type="AlphaFoldDB" id="A0A2N7TL46"/>
<evidence type="ECO:0008006" key="4">
    <source>
        <dbReference type="Google" id="ProtNLM"/>
    </source>
</evidence>